<feature type="domain" description="FAD/NAD(P)-binding" evidence="7">
    <location>
        <begin position="167"/>
        <end position="524"/>
    </location>
</feature>
<dbReference type="InterPro" id="IPR036188">
    <property type="entry name" value="FAD/NAD-bd_sf"/>
</dbReference>
<dbReference type="AlphaFoldDB" id="A0A7S3LEM3"/>
<gene>
    <name evidence="9" type="ORF">ACOF00016_LOCUS17880</name>
</gene>
<dbReference type="EMBL" id="HBIM01024139">
    <property type="protein sequence ID" value="CAE0421234.1"/>
    <property type="molecule type" value="Transcribed_RNA"/>
</dbReference>
<evidence type="ECO:0000259" key="8">
    <source>
        <dbReference type="Pfam" id="PF22366"/>
    </source>
</evidence>
<organism evidence="9">
    <name type="scientific">Amphora coffeiformis</name>
    <dbReference type="NCBI Taxonomy" id="265554"/>
    <lineage>
        <taxon>Eukaryota</taxon>
        <taxon>Sar</taxon>
        <taxon>Stramenopiles</taxon>
        <taxon>Ochrophyta</taxon>
        <taxon>Bacillariophyta</taxon>
        <taxon>Bacillariophyceae</taxon>
        <taxon>Bacillariophycidae</taxon>
        <taxon>Thalassiophysales</taxon>
        <taxon>Catenulaceae</taxon>
        <taxon>Amphora</taxon>
    </lineage>
</organism>
<dbReference type="Pfam" id="PF22366">
    <property type="entry name" value="NDH2_C"/>
    <property type="match status" value="1"/>
</dbReference>
<dbReference type="GO" id="GO:0003954">
    <property type="term" value="F:NADH dehydrogenase activity"/>
    <property type="evidence" value="ECO:0007669"/>
    <property type="project" value="InterPro"/>
</dbReference>
<evidence type="ECO:0000256" key="6">
    <source>
        <dbReference type="SAM" id="MobiDB-lite"/>
    </source>
</evidence>
<dbReference type="PANTHER" id="PTHR43706:SF38">
    <property type="entry name" value="FAD_NAD(P)-BINDING DOMAIN-CONTAINING PROTEIN"/>
    <property type="match status" value="1"/>
</dbReference>
<keyword evidence="3" id="KW-0274">FAD</keyword>
<dbReference type="SUPFAM" id="SSF51905">
    <property type="entry name" value="FAD/NAD(P)-binding domain"/>
    <property type="match status" value="2"/>
</dbReference>
<name>A0A7S3LEM3_9STRA</name>
<evidence type="ECO:0000256" key="5">
    <source>
        <dbReference type="ARBA" id="ARBA00023027"/>
    </source>
</evidence>
<evidence type="ECO:0000259" key="7">
    <source>
        <dbReference type="Pfam" id="PF07992"/>
    </source>
</evidence>
<dbReference type="InterPro" id="IPR045024">
    <property type="entry name" value="NDH-2"/>
</dbReference>
<evidence type="ECO:0000256" key="1">
    <source>
        <dbReference type="ARBA" id="ARBA00005272"/>
    </source>
</evidence>
<dbReference type="PANTHER" id="PTHR43706">
    <property type="entry name" value="NADH DEHYDROGENASE"/>
    <property type="match status" value="1"/>
</dbReference>
<dbReference type="InterPro" id="IPR054585">
    <property type="entry name" value="NDH2-like_C"/>
</dbReference>
<sequence length="640" mass="71202">MRFASKILRKGQQQHKQKVILSRYPYTHSISFISSLFMTMQSTIPTRKRCRLLLTVVVSLLCCQQQLLVSAFHPTTSHHHRRIVAITGDVKHTSHLTAMHDQKPSNTNTNESPLLVDKDEEKAGLPLDTLWGRALDTVEDVIRLAGRIPIENGWVDPPMTTDESPTLVVLGSGWAAHSLLKIVDTTKTRLILISPSNHFVFTPMLASSSVGTVELRSMTESVRAANPSVNYIEGSATDVDIENQMVTVELMKFSNDIKEKNRAPLQIRYDKLVVAVGCKIADQLVPGAAEHCLRLKSCDDSRRLRTAIGESLELASRPDVADSPSLPDAERQRRREERRKRATFCVIGGGPTGVEFAGELSDFLRYATRERVGVFENLKNDYRIVVVEGMDKLLPPFDPALRDHALNSLRRAGVEVRLNTFTTKVEEDFVMLSPKGSDEQEKLEFGVCLWAAGTAPVPFVETLLKKLPEEARARGNRINVDKWMRCPTLSPDSFGSILVLGDAAAFPTESAVLPQTAQVAGQQGAYTARLICRGYDLTATPPVLKEDIDFARASWLKLRGLNEAEGFKFLNLGLLAYVGSGEALSQVQIGEVPIVSYAGSTSFVLWRSVYLVKQVATRNRVLILFDWAKRLFFGYDITRL</sequence>
<dbReference type="GO" id="GO:0005739">
    <property type="term" value="C:mitochondrion"/>
    <property type="evidence" value="ECO:0007669"/>
    <property type="project" value="TreeGrafter"/>
</dbReference>
<evidence type="ECO:0000256" key="3">
    <source>
        <dbReference type="ARBA" id="ARBA00022827"/>
    </source>
</evidence>
<dbReference type="Gene3D" id="3.50.50.100">
    <property type="match status" value="1"/>
</dbReference>
<protein>
    <recommendedName>
        <fullName evidence="10">FAD/NAD(P)-binding domain-containing protein</fullName>
    </recommendedName>
</protein>
<dbReference type="Pfam" id="PF07992">
    <property type="entry name" value="Pyr_redox_2"/>
    <property type="match status" value="1"/>
</dbReference>
<reference evidence="9" key="1">
    <citation type="submission" date="2021-01" db="EMBL/GenBank/DDBJ databases">
        <authorList>
            <person name="Corre E."/>
            <person name="Pelletier E."/>
            <person name="Niang G."/>
            <person name="Scheremetjew M."/>
            <person name="Finn R."/>
            <person name="Kale V."/>
            <person name="Holt S."/>
            <person name="Cochrane G."/>
            <person name="Meng A."/>
            <person name="Brown T."/>
            <person name="Cohen L."/>
        </authorList>
    </citation>
    <scope>NUCLEOTIDE SEQUENCE</scope>
    <source>
        <strain evidence="9">CCMP127</strain>
    </source>
</reference>
<evidence type="ECO:0000313" key="9">
    <source>
        <dbReference type="EMBL" id="CAE0421234.1"/>
    </source>
</evidence>
<dbReference type="InterPro" id="IPR023753">
    <property type="entry name" value="FAD/NAD-binding_dom"/>
</dbReference>
<evidence type="ECO:0000256" key="2">
    <source>
        <dbReference type="ARBA" id="ARBA00022630"/>
    </source>
</evidence>
<accession>A0A7S3LEM3</accession>
<feature type="region of interest" description="Disordered" evidence="6">
    <location>
        <begin position="316"/>
        <end position="335"/>
    </location>
</feature>
<proteinExistence type="inferred from homology"/>
<keyword evidence="5" id="KW-0520">NAD</keyword>
<evidence type="ECO:0000256" key="4">
    <source>
        <dbReference type="ARBA" id="ARBA00023002"/>
    </source>
</evidence>
<keyword evidence="2" id="KW-0285">Flavoprotein</keyword>
<keyword evidence="4" id="KW-0560">Oxidoreductase</keyword>
<comment type="similarity">
    <text evidence="1">Belongs to the NADH dehydrogenase family.</text>
</comment>
<evidence type="ECO:0008006" key="10">
    <source>
        <dbReference type="Google" id="ProtNLM"/>
    </source>
</evidence>
<feature type="domain" description="External alternative NADH-ubiquinone oxidoreductase-like C-terminal" evidence="8">
    <location>
        <begin position="572"/>
        <end position="634"/>
    </location>
</feature>